<protein>
    <submittedName>
        <fullName evidence="7">Oligosaccharide flippase family protein</fullName>
    </submittedName>
</protein>
<evidence type="ECO:0000256" key="5">
    <source>
        <dbReference type="ARBA" id="ARBA00023136"/>
    </source>
</evidence>
<evidence type="ECO:0000313" key="8">
    <source>
        <dbReference type="Proteomes" id="UP000576225"/>
    </source>
</evidence>
<evidence type="ECO:0000256" key="2">
    <source>
        <dbReference type="ARBA" id="ARBA00022475"/>
    </source>
</evidence>
<feature type="transmembrane region" description="Helical" evidence="6">
    <location>
        <begin position="20"/>
        <end position="44"/>
    </location>
</feature>
<organism evidence="7 8">
    <name type="scientific">Victivallis vadensis</name>
    <dbReference type="NCBI Taxonomy" id="172901"/>
    <lineage>
        <taxon>Bacteria</taxon>
        <taxon>Pseudomonadati</taxon>
        <taxon>Lentisphaerota</taxon>
        <taxon>Lentisphaeria</taxon>
        <taxon>Victivallales</taxon>
        <taxon>Victivallaceae</taxon>
        <taxon>Victivallis</taxon>
    </lineage>
</organism>
<dbReference type="InterPro" id="IPR050833">
    <property type="entry name" value="Poly_Biosynth_Transport"/>
</dbReference>
<keyword evidence="2" id="KW-1003">Cell membrane</keyword>
<dbReference type="InterPro" id="IPR002797">
    <property type="entry name" value="Polysacc_synth"/>
</dbReference>
<evidence type="ECO:0000256" key="3">
    <source>
        <dbReference type="ARBA" id="ARBA00022692"/>
    </source>
</evidence>
<evidence type="ECO:0000256" key="6">
    <source>
        <dbReference type="SAM" id="Phobius"/>
    </source>
</evidence>
<dbReference type="AlphaFoldDB" id="A0A848B5V2"/>
<keyword evidence="5 6" id="KW-0472">Membrane</keyword>
<comment type="caution">
    <text evidence="7">The sequence shown here is derived from an EMBL/GenBank/DDBJ whole genome shotgun (WGS) entry which is preliminary data.</text>
</comment>
<feature type="transmembrane region" description="Helical" evidence="6">
    <location>
        <begin position="64"/>
        <end position="84"/>
    </location>
</feature>
<gene>
    <name evidence="7" type="ORF">HF882_16445</name>
</gene>
<dbReference type="RefSeq" id="WP_168963384.1">
    <property type="nucleotide sequence ID" value="NZ_JABAEW010000039.1"/>
</dbReference>
<sequence length="447" mass="48946">MTLLSKLADICLRSSLHKRVACAAFWSLCGAVINRGALLATSMILTHILGKYVYGEYGIIRSTVNMFIVFCSSCMGITATKYIAEFRESDKQKTGRIIGLSIISVGTVCCVIFPVCFFSSEFLASRMLNSPGLGAALRLGSVMILLSSFNGLLTGMLMGFEAFSSISKVNIISGMIVLIVTYEFASLWKLTGALIALIVYLLCTGCLLCYALHGCLKHFQIRISFRKAGQELAALWSFSLPAMLNGGILVCAIWLGNAILVNSANGYEAMAGFDIINQWRMLLLFIPTVAGQITLPILSNLNGSNQQKDFFHVVKLNLFCNSGLALAGCVVLSLGGTLILGMYGMGYLEYRSALIILLFSAVLSTANGIYGQVIQSRGYAWTGCFFNMVWSGFFLVSSWLLVLRGGMGVIGLAWSYLISYAFHFLLQSVFMYSYIYRRRLNAGPEWL</sequence>
<feature type="transmembrane region" description="Helical" evidence="6">
    <location>
        <begin position="279"/>
        <end position="298"/>
    </location>
</feature>
<dbReference type="Pfam" id="PF01943">
    <property type="entry name" value="Polysacc_synt"/>
    <property type="match status" value="1"/>
</dbReference>
<feature type="transmembrane region" description="Helical" evidence="6">
    <location>
        <begin position="233"/>
        <end position="259"/>
    </location>
</feature>
<feature type="transmembrane region" description="Helical" evidence="6">
    <location>
        <begin position="413"/>
        <end position="435"/>
    </location>
</feature>
<keyword evidence="3 6" id="KW-0812">Transmembrane</keyword>
<feature type="transmembrane region" description="Helical" evidence="6">
    <location>
        <begin position="135"/>
        <end position="157"/>
    </location>
</feature>
<dbReference type="PANTHER" id="PTHR30250:SF11">
    <property type="entry name" value="O-ANTIGEN TRANSPORTER-RELATED"/>
    <property type="match status" value="1"/>
</dbReference>
<evidence type="ECO:0000313" key="7">
    <source>
        <dbReference type="EMBL" id="NMD88176.1"/>
    </source>
</evidence>
<dbReference type="GO" id="GO:0005886">
    <property type="term" value="C:plasma membrane"/>
    <property type="evidence" value="ECO:0007669"/>
    <property type="project" value="UniProtKB-SubCell"/>
</dbReference>
<proteinExistence type="predicted"/>
<name>A0A848B5V2_9BACT</name>
<evidence type="ECO:0000256" key="4">
    <source>
        <dbReference type="ARBA" id="ARBA00022989"/>
    </source>
</evidence>
<keyword evidence="4 6" id="KW-1133">Transmembrane helix</keyword>
<dbReference type="EMBL" id="JABAEW010000039">
    <property type="protein sequence ID" value="NMD88176.1"/>
    <property type="molecule type" value="Genomic_DNA"/>
</dbReference>
<feature type="transmembrane region" description="Helical" evidence="6">
    <location>
        <begin position="194"/>
        <end position="212"/>
    </location>
</feature>
<reference evidence="7 8" key="1">
    <citation type="submission" date="2020-04" db="EMBL/GenBank/DDBJ databases">
        <authorList>
            <person name="Hitch T.C.A."/>
            <person name="Wylensek D."/>
            <person name="Clavel T."/>
        </authorList>
    </citation>
    <scope>NUCLEOTIDE SEQUENCE [LARGE SCALE GENOMIC DNA]</scope>
    <source>
        <strain evidence="7 8">COR2-253-APC-1A</strain>
    </source>
</reference>
<comment type="subcellular location">
    <subcellularLocation>
        <location evidence="1">Cell membrane</location>
        <topology evidence="1">Multi-pass membrane protein</topology>
    </subcellularLocation>
</comment>
<feature type="transmembrane region" description="Helical" evidence="6">
    <location>
        <begin position="350"/>
        <end position="370"/>
    </location>
</feature>
<feature type="transmembrane region" description="Helical" evidence="6">
    <location>
        <begin position="379"/>
        <end position="401"/>
    </location>
</feature>
<feature type="transmembrane region" description="Helical" evidence="6">
    <location>
        <begin position="318"/>
        <end position="344"/>
    </location>
</feature>
<accession>A0A848B5V2</accession>
<dbReference type="PANTHER" id="PTHR30250">
    <property type="entry name" value="PST FAMILY PREDICTED COLANIC ACID TRANSPORTER"/>
    <property type="match status" value="1"/>
</dbReference>
<feature type="transmembrane region" description="Helical" evidence="6">
    <location>
        <begin position="169"/>
        <end position="188"/>
    </location>
</feature>
<dbReference type="Proteomes" id="UP000576225">
    <property type="component" value="Unassembled WGS sequence"/>
</dbReference>
<feature type="transmembrane region" description="Helical" evidence="6">
    <location>
        <begin position="96"/>
        <end position="115"/>
    </location>
</feature>
<evidence type="ECO:0000256" key="1">
    <source>
        <dbReference type="ARBA" id="ARBA00004651"/>
    </source>
</evidence>